<sequence>MESDCSRDWDGHGKYEKKDYVDIRSVGMSDIEQVAKNTGMTVEEIKAMK</sequence>
<keyword evidence="2" id="KW-1185">Reference proteome</keyword>
<accession>A0ABX6Q1T8</accession>
<dbReference type="RefSeq" id="WP_174812123.1">
    <property type="nucleotide sequence ID" value="NZ_CP054614.1"/>
</dbReference>
<evidence type="ECO:0008006" key="3">
    <source>
        <dbReference type="Google" id="ProtNLM"/>
    </source>
</evidence>
<dbReference type="EMBL" id="CP054614">
    <property type="protein sequence ID" value="QKS56149.1"/>
    <property type="molecule type" value="Genomic_DNA"/>
</dbReference>
<organism evidence="1 2">
    <name type="scientific">Paenibacillus barcinonensis</name>
    <dbReference type="NCBI Taxonomy" id="198119"/>
    <lineage>
        <taxon>Bacteria</taxon>
        <taxon>Bacillati</taxon>
        <taxon>Bacillota</taxon>
        <taxon>Bacilli</taxon>
        <taxon>Bacillales</taxon>
        <taxon>Paenibacillaceae</taxon>
        <taxon>Paenibacillus</taxon>
    </lineage>
</organism>
<dbReference type="Proteomes" id="UP000509327">
    <property type="component" value="Chromosome"/>
</dbReference>
<name>A0ABX6Q1T8_PAEBA</name>
<protein>
    <recommendedName>
        <fullName evidence="3">DUF3606 domain-containing protein</fullName>
    </recommendedName>
</protein>
<reference evidence="1 2" key="1">
    <citation type="submission" date="2020-06" db="EMBL/GenBank/DDBJ databases">
        <title>Complete genome of Paenibacillus barcinonensis KACC11450.</title>
        <authorList>
            <person name="Kim M."/>
            <person name="Park Y.-J."/>
            <person name="Shin J.-H."/>
        </authorList>
    </citation>
    <scope>NUCLEOTIDE SEQUENCE [LARGE SCALE GENOMIC DNA]</scope>
    <source>
        <strain evidence="1 2">KACC11450</strain>
    </source>
</reference>
<evidence type="ECO:0000313" key="1">
    <source>
        <dbReference type="EMBL" id="QKS56149.1"/>
    </source>
</evidence>
<evidence type="ECO:0000313" key="2">
    <source>
        <dbReference type="Proteomes" id="UP000509327"/>
    </source>
</evidence>
<proteinExistence type="predicted"/>
<gene>
    <name evidence="1" type="ORF">HUB98_07190</name>
</gene>